<evidence type="ECO:0000313" key="3">
    <source>
        <dbReference type="Proteomes" id="UP000613193"/>
    </source>
</evidence>
<protein>
    <submittedName>
        <fullName evidence="2">DUF3175 domain-containing protein</fullName>
    </submittedName>
</protein>
<evidence type="ECO:0000256" key="1">
    <source>
        <dbReference type="SAM" id="MobiDB-lite"/>
    </source>
</evidence>
<feature type="compositionally biased region" description="Basic residues" evidence="1">
    <location>
        <begin position="90"/>
        <end position="101"/>
    </location>
</feature>
<keyword evidence="3" id="KW-1185">Reference proteome</keyword>
<reference evidence="2" key="1">
    <citation type="submission" date="2020-12" db="EMBL/GenBank/DDBJ databases">
        <title>Bacterial novel species Mucilaginibacter sp. SD-g isolated from soil.</title>
        <authorList>
            <person name="Jung H.-Y."/>
        </authorList>
    </citation>
    <scope>NUCLEOTIDE SEQUENCE</scope>
    <source>
        <strain evidence="2">SD-g</strain>
    </source>
</reference>
<dbReference type="InterPro" id="IPR021513">
    <property type="entry name" value="Phage_RSL1_Orf186"/>
</dbReference>
<comment type="caution">
    <text evidence="2">The sequence shown here is derived from an EMBL/GenBank/DDBJ whole genome shotgun (WGS) entry which is preliminary data.</text>
</comment>
<proteinExistence type="predicted"/>
<dbReference type="AlphaFoldDB" id="A0A934PT49"/>
<dbReference type="EMBL" id="JAEHFW010000001">
    <property type="protein sequence ID" value="MBK0378945.1"/>
    <property type="molecule type" value="Genomic_DNA"/>
</dbReference>
<gene>
    <name evidence="2" type="ORF">I5M19_06485</name>
</gene>
<feature type="region of interest" description="Disordered" evidence="1">
    <location>
        <begin position="77"/>
        <end position="101"/>
    </location>
</feature>
<dbReference type="RefSeq" id="WP_200065391.1">
    <property type="nucleotide sequence ID" value="NZ_JAEHFW010000001.1"/>
</dbReference>
<accession>A0A934PT49</accession>
<sequence length="101" mass="11627">MPVKRKAKRGTKKWSAKVTKESDALDLENDVFKLKDPEKIAESLKESAEKSRKRKASPFQSAMSMLNFYINRAGKNLSKTQKKPLEQAKNKLRKLYGRAEQ</sequence>
<dbReference type="Pfam" id="PF11373">
    <property type="entry name" value="DUF3175"/>
    <property type="match status" value="1"/>
</dbReference>
<organism evidence="2 3">
    <name type="scientific">Mucilaginibacter segetis</name>
    <dbReference type="NCBI Taxonomy" id="2793071"/>
    <lineage>
        <taxon>Bacteria</taxon>
        <taxon>Pseudomonadati</taxon>
        <taxon>Bacteroidota</taxon>
        <taxon>Sphingobacteriia</taxon>
        <taxon>Sphingobacteriales</taxon>
        <taxon>Sphingobacteriaceae</taxon>
        <taxon>Mucilaginibacter</taxon>
    </lineage>
</organism>
<evidence type="ECO:0000313" key="2">
    <source>
        <dbReference type="EMBL" id="MBK0378945.1"/>
    </source>
</evidence>
<dbReference type="Proteomes" id="UP000613193">
    <property type="component" value="Unassembled WGS sequence"/>
</dbReference>
<name>A0A934PT49_9SPHI</name>